<evidence type="ECO:0000313" key="3">
    <source>
        <dbReference type="EMBL" id="STI46684.1"/>
    </source>
</evidence>
<comment type="similarity">
    <text evidence="1">Belongs to the Hha/YmoA/Cnu family.</text>
</comment>
<dbReference type="AlphaFoldDB" id="A0A376S7L0"/>
<keyword evidence="2" id="KW-0812">Transmembrane</keyword>
<dbReference type="InterPro" id="IPR036666">
    <property type="entry name" value="HHA_sf"/>
</dbReference>
<name>A0A376S7L0_ECOLX</name>
<gene>
    <name evidence="3" type="primary">cnu</name>
    <name evidence="3" type="ORF">NCTC11112_05861</name>
</gene>
<reference evidence="3 4" key="1">
    <citation type="submission" date="2018-06" db="EMBL/GenBank/DDBJ databases">
        <authorList>
            <consortium name="Pathogen Informatics"/>
            <person name="Doyle S."/>
        </authorList>
    </citation>
    <scope>NUCLEOTIDE SEQUENCE [LARGE SCALE GENOMIC DNA]</scope>
    <source>
        <strain evidence="3 4">NCTC11112</strain>
    </source>
</reference>
<evidence type="ECO:0000313" key="4">
    <source>
        <dbReference type="Proteomes" id="UP000254817"/>
    </source>
</evidence>
<feature type="transmembrane region" description="Helical" evidence="2">
    <location>
        <begin position="47"/>
        <end position="69"/>
    </location>
</feature>
<organism evidence="3 4">
    <name type="scientific">Escherichia coli</name>
    <dbReference type="NCBI Taxonomy" id="562"/>
    <lineage>
        <taxon>Bacteria</taxon>
        <taxon>Pseudomonadati</taxon>
        <taxon>Pseudomonadota</taxon>
        <taxon>Gammaproteobacteria</taxon>
        <taxon>Enterobacterales</taxon>
        <taxon>Enterobacteriaceae</taxon>
        <taxon>Escherichia</taxon>
    </lineage>
</organism>
<evidence type="ECO:0000256" key="2">
    <source>
        <dbReference type="SAM" id="Phobius"/>
    </source>
</evidence>
<sequence>MLLVIVRDSKARYSFQSSFSSLNICHQRILIIVITHAFTFGEILSSLIIPTPLVLIILWTFYDCSGLLIKISQNQFTRKFGKTLRPSYYTLTDDQELINMYRAADHRRAELVSGGRLFDLGQVPKSVWHYVQ</sequence>
<dbReference type="Gene3D" id="1.20.1280.40">
    <property type="entry name" value="HHA"/>
    <property type="match status" value="1"/>
</dbReference>
<dbReference type="Pfam" id="PF05321">
    <property type="entry name" value="HHA"/>
    <property type="match status" value="1"/>
</dbReference>
<dbReference type="InterPro" id="IPR007985">
    <property type="entry name" value="Hemolysn_expr_modulating_HHA"/>
</dbReference>
<dbReference type="EMBL" id="UGAW01000002">
    <property type="protein sequence ID" value="STI46684.1"/>
    <property type="molecule type" value="Genomic_DNA"/>
</dbReference>
<evidence type="ECO:0000256" key="1">
    <source>
        <dbReference type="ARBA" id="ARBA00010526"/>
    </source>
</evidence>
<dbReference type="Proteomes" id="UP000254817">
    <property type="component" value="Unassembled WGS sequence"/>
</dbReference>
<accession>A0A376S7L0</accession>
<dbReference type="SUPFAM" id="SSF68989">
    <property type="entry name" value="Hemolysin expression modulating protein HHA"/>
    <property type="match status" value="1"/>
</dbReference>
<proteinExistence type="inferred from homology"/>
<keyword evidence="2" id="KW-0472">Membrane</keyword>
<protein>
    <submittedName>
        <fullName evidence="3">H-NS-and StpA-binding protein</fullName>
    </submittedName>
</protein>
<keyword evidence="2" id="KW-1133">Transmembrane helix</keyword>